<keyword evidence="2" id="KW-1133">Transmembrane helix</keyword>
<dbReference type="PANTHER" id="PTHR23012:SF174">
    <property type="entry name" value="OS01G0121200 PROTEIN"/>
    <property type="match status" value="1"/>
</dbReference>
<organism evidence="3 4">
    <name type="scientific">Musa troglodytarum</name>
    <name type="common">fe'i banana</name>
    <dbReference type="NCBI Taxonomy" id="320322"/>
    <lineage>
        <taxon>Eukaryota</taxon>
        <taxon>Viridiplantae</taxon>
        <taxon>Streptophyta</taxon>
        <taxon>Embryophyta</taxon>
        <taxon>Tracheophyta</taxon>
        <taxon>Spermatophyta</taxon>
        <taxon>Magnoliopsida</taxon>
        <taxon>Liliopsida</taxon>
        <taxon>Zingiberales</taxon>
        <taxon>Musaceae</taxon>
        <taxon>Musa</taxon>
    </lineage>
</organism>
<feature type="compositionally biased region" description="Pro residues" evidence="1">
    <location>
        <begin position="25"/>
        <end position="38"/>
    </location>
</feature>
<dbReference type="InterPro" id="IPR033275">
    <property type="entry name" value="MARCH-like"/>
</dbReference>
<dbReference type="GO" id="GO:0016567">
    <property type="term" value="P:protein ubiquitination"/>
    <property type="evidence" value="ECO:0007669"/>
    <property type="project" value="TreeGrafter"/>
</dbReference>
<evidence type="ECO:0000313" key="3">
    <source>
        <dbReference type="EMBL" id="URD90117.1"/>
    </source>
</evidence>
<dbReference type="InterPro" id="IPR022143">
    <property type="entry name" value="DUF3675"/>
</dbReference>
<keyword evidence="2" id="KW-0812">Transmembrane</keyword>
<feature type="region of interest" description="Disordered" evidence="1">
    <location>
        <begin position="297"/>
        <end position="318"/>
    </location>
</feature>
<keyword evidence="4" id="KW-1185">Reference proteome</keyword>
<accession>A0A9E7F9H3</accession>
<feature type="compositionally biased region" description="Low complexity" evidence="1">
    <location>
        <begin position="39"/>
        <end position="50"/>
    </location>
</feature>
<feature type="compositionally biased region" description="Polar residues" evidence="1">
    <location>
        <begin position="298"/>
        <end position="312"/>
    </location>
</feature>
<evidence type="ECO:0000256" key="2">
    <source>
        <dbReference type="SAM" id="Phobius"/>
    </source>
</evidence>
<protein>
    <submittedName>
        <fullName evidence="3">Uncharacterized protein</fullName>
    </submittedName>
</protein>
<dbReference type="GO" id="GO:0004842">
    <property type="term" value="F:ubiquitin-protein transferase activity"/>
    <property type="evidence" value="ECO:0007669"/>
    <property type="project" value="TreeGrafter"/>
</dbReference>
<evidence type="ECO:0000256" key="1">
    <source>
        <dbReference type="SAM" id="MobiDB-lite"/>
    </source>
</evidence>
<dbReference type="Proteomes" id="UP001055439">
    <property type="component" value="Chromosome 2"/>
</dbReference>
<feature type="region of interest" description="Disordered" evidence="1">
    <location>
        <begin position="1"/>
        <end position="65"/>
    </location>
</feature>
<proteinExistence type="predicted"/>
<feature type="transmembrane region" description="Helical" evidence="2">
    <location>
        <begin position="237"/>
        <end position="255"/>
    </location>
</feature>
<name>A0A9E7F9H3_9LILI</name>
<dbReference type="Pfam" id="PF12428">
    <property type="entry name" value="DUF3675"/>
    <property type="match status" value="1"/>
</dbReference>
<feature type="compositionally biased region" description="Basic residues" evidence="1">
    <location>
        <begin position="51"/>
        <end position="65"/>
    </location>
</feature>
<dbReference type="GO" id="GO:0016020">
    <property type="term" value="C:membrane"/>
    <property type="evidence" value="ECO:0007669"/>
    <property type="project" value="TreeGrafter"/>
</dbReference>
<evidence type="ECO:0000313" key="4">
    <source>
        <dbReference type="Proteomes" id="UP001055439"/>
    </source>
</evidence>
<dbReference type="OrthoDB" id="264354at2759"/>
<reference evidence="3" key="1">
    <citation type="submission" date="2022-05" db="EMBL/GenBank/DDBJ databases">
        <title>The Musa troglodytarum L. genome provides insights into the mechanism of non-climacteric behaviour and enrichment of carotenoids.</title>
        <authorList>
            <person name="Wang J."/>
        </authorList>
    </citation>
    <scope>NUCLEOTIDE SEQUENCE</scope>
    <source>
        <tissue evidence="3">Leaf</tissue>
    </source>
</reference>
<dbReference type="PANTHER" id="PTHR23012">
    <property type="entry name" value="RING/FYVE/PHD ZINC FINGER DOMAIN-CONTAINING"/>
    <property type="match status" value="1"/>
</dbReference>
<keyword evidence="2" id="KW-0472">Membrane</keyword>
<gene>
    <name evidence="3" type="ORF">MUK42_34286</name>
</gene>
<sequence>MHANHMQGLQLSSNPCTIPTAFPTPSTPTAPRSSPPPSSAHISSSAARPCSRPRRRYPYHNQKRPRLMISSSHGVGVFQGKKITKTKPRKRARKRRPPLLVVKGGNLPPLKQQIRSLESLAYPKHARHERELFELEIAGWGTLQTPSPHSISCFLHKYPPASSSIVSSSQVSLSSSKSHLLSLLLLPFSYSGFPWPLSLSLSLGREERVPSEVAGKLPLFAISHSSLLLFFRKGYCFLLPGFLSMCVAMAIVFLPPHQILDSRTMGDHLALLVDHLLTESTLEAAIGNGKQAQIAADSASSGDLGNNSTPDTSVGRRTPSGKLVECRICQEDDQDSNMEIPCSCCGSLKHHDAASDTISSTLIGYAFSGGAMRKETQCVRYASRIYRSAKVVSLWESSDELQTHSVRGSWDTSSQDLHDPQILTVVPSGVIESNYYDHLASRLRSTICCRSVTIIFMILLVLRHTLPLIKGGAEQYSFTLFSVKL</sequence>
<dbReference type="AlphaFoldDB" id="A0A9E7F9H3"/>
<feature type="compositionally biased region" description="Polar residues" evidence="1">
    <location>
        <begin position="7"/>
        <end position="16"/>
    </location>
</feature>
<dbReference type="EMBL" id="CP097504">
    <property type="protein sequence ID" value="URD90117.1"/>
    <property type="molecule type" value="Genomic_DNA"/>
</dbReference>